<gene>
    <name evidence="1" type="ORF">KDM90_13040</name>
</gene>
<organism evidence="1 2">
    <name type="scientific">Undibacterium fentianense</name>
    <dbReference type="NCBI Taxonomy" id="2828728"/>
    <lineage>
        <taxon>Bacteria</taxon>
        <taxon>Pseudomonadati</taxon>
        <taxon>Pseudomonadota</taxon>
        <taxon>Betaproteobacteria</taxon>
        <taxon>Burkholderiales</taxon>
        <taxon>Oxalobacteraceae</taxon>
        <taxon>Undibacterium</taxon>
    </lineage>
</organism>
<comment type="caution">
    <text evidence="1">The sequence shown here is derived from an EMBL/GenBank/DDBJ whole genome shotgun (WGS) entry which is preliminary data.</text>
</comment>
<proteinExistence type="predicted"/>
<sequence>MTVDRKDFPSPDLAGVEYWVSMCGFVENLGFKVIPRVLTEPTFLPGLELGPNCIYVDFQRLRYPGDLLHEAGHLAVTTSEQRAAIGSDALVLPWPTDGEEIAAVLWSFAAARYLNIPLDVVFHADGYKQDSTWLIAQFERGEYIGLPFLQWAGLCFDPVQAEKQQALAFPVMQRWVRT</sequence>
<dbReference type="AlphaFoldDB" id="A0A941ID50"/>
<accession>A0A941ID50</accession>
<reference evidence="1" key="1">
    <citation type="submission" date="2021-04" db="EMBL/GenBank/DDBJ databases">
        <title>novel species isolated from subtropical streams in China.</title>
        <authorList>
            <person name="Lu H."/>
        </authorList>
    </citation>
    <scope>NUCLEOTIDE SEQUENCE</scope>
    <source>
        <strain evidence="1">FT137W</strain>
    </source>
</reference>
<evidence type="ECO:0000313" key="1">
    <source>
        <dbReference type="EMBL" id="MBR7800929.1"/>
    </source>
</evidence>
<evidence type="ECO:0000313" key="2">
    <source>
        <dbReference type="Proteomes" id="UP000678545"/>
    </source>
</evidence>
<keyword evidence="2" id="KW-1185">Reference proteome</keyword>
<dbReference type="EMBL" id="JAGSPJ010000005">
    <property type="protein sequence ID" value="MBR7800929.1"/>
    <property type="molecule type" value="Genomic_DNA"/>
</dbReference>
<dbReference type="RefSeq" id="WP_212676049.1">
    <property type="nucleotide sequence ID" value="NZ_JAGSPJ010000005.1"/>
</dbReference>
<name>A0A941ID50_9BURK</name>
<dbReference type="Proteomes" id="UP000678545">
    <property type="component" value="Unassembled WGS sequence"/>
</dbReference>
<protein>
    <submittedName>
        <fullName evidence="1">Uncharacterized protein</fullName>
    </submittedName>
</protein>